<dbReference type="Proteomes" id="UP000245320">
    <property type="component" value="Chromosome 11"/>
</dbReference>
<feature type="region of interest" description="Disordered" evidence="1">
    <location>
        <begin position="1"/>
        <end position="34"/>
    </location>
</feature>
<keyword evidence="2" id="KW-1185">Reference proteome</keyword>
<evidence type="ECO:0000313" key="3">
    <source>
        <dbReference type="RefSeq" id="XP_033721585.1"/>
    </source>
</evidence>
<reference evidence="3" key="2">
    <citation type="submission" date="2025-08" db="UniProtKB">
        <authorList>
            <consortium name="RefSeq"/>
        </authorList>
    </citation>
    <scope>IDENTIFICATION</scope>
    <source>
        <tissue evidence="3">Spleen</tissue>
    </source>
</reference>
<evidence type="ECO:0000313" key="2">
    <source>
        <dbReference type="Proteomes" id="UP000245320"/>
    </source>
</evidence>
<sequence length="285" mass="31604">MAVQGALGSAHATPWAEGSSHTPPRPEAPPPYLPPSPCFFHLRFHSGKPRESRGDGWKTAQRGSWSAPWAGQLEEERDRGGRSRSPRSCLAAPSTDWIVCQALPGVGPVSWRDFWAPGEEEQDWMEGVQPDEIWCRRMVCVERALGTKVARPKRTVGCLPHLLPAWPLSGWTSGSRDRDEHYCSAPCCMAATMHGKETCRGLTPPPSPHTSAIAPKAAPNQQALQNGGKKLSPPDVWQWPEKQIPWFGCLQNKATSLNYEYLLYLLCHARRAHFCALGKNISKRT</sequence>
<proteinExistence type="predicted"/>
<protein>
    <submittedName>
        <fullName evidence="3">Uncharacterized protein LOC117314128</fullName>
    </submittedName>
</protein>
<dbReference type="OrthoDB" id="10493378at2759"/>
<feature type="compositionally biased region" description="Pro residues" evidence="1">
    <location>
        <begin position="23"/>
        <end position="34"/>
    </location>
</feature>
<dbReference type="RefSeq" id="XP_033721585.1">
    <property type="nucleotide sequence ID" value="XM_033865694.1"/>
</dbReference>
<gene>
    <name evidence="3" type="primary">LOC117314128</name>
</gene>
<dbReference type="InParanoid" id="A0A6J3S3X8"/>
<dbReference type="AlphaFoldDB" id="A0A6J3S3X8"/>
<organism evidence="2 3">
    <name type="scientific">Tursiops truncatus</name>
    <name type="common">Atlantic bottle-nosed dolphin</name>
    <name type="synonym">Delphinus truncatus</name>
    <dbReference type="NCBI Taxonomy" id="9739"/>
    <lineage>
        <taxon>Eukaryota</taxon>
        <taxon>Metazoa</taxon>
        <taxon>Chordata</taxon>
        <taxon>Craniata</taxon>
        <taxon>Vertebrata</taxon>
        <taxon>Euteleostomi</taxon>
        <taxon>Mammalia</taxon>
        <taxon>Eutheria</taxon>
        <taxon>Laurasiatheria</taxon>
        <taxon>Artiodactyla</taxon>
        <taxon>Whippomorpha</taxon>
        <taxon>Cetacea</taxon>
        <taxon>Odontoceti</taxon>
        <taxon>Delphinidae</taxon>
        <taxon>Tursiops</taxon>
    </lineage>
</organism>
<accession>A0A6J3S3X8</accession>
<evidence type="ECO:0000256" key="1">
    <source>
        <dbReference type="SAM" id="MobiDB-lite"/>
    </source>
</evidence>
<feature type="region of interest" description="Disordered" evidence="1">
    <location>
        <begin position="47"/>
        <end position="89"/>
    </location>
</feature>
<reference evidence="2" key="1">
    <citation type="submission" date="2024-06" db="UniProtKB">
        <authorList>
            <consortium name="RefSeq"/>
        </authorList>
    </citation>
    <scope>NUCLEOTIDE SEQUENCE [LARGE SCALE GENOMIC DNA]</scope>
</reference>
<name>A0A6J3S3X8_TURTR</name>